<reference evidence="3" key="1">
    <citation type="journal article" date="2021" name="Nat. Commun.">
        <title>Genetic determinants of endophytism in the Arabidopsis root mycobiome.</title>
        <authorList>
            <person name="Mesny F."/>
            <person name="Miyauchi S."/>
            <person name="Thiergart T."/>
            <person name="Pickel B."/>
            <person name="Atanasova L."/>
            <person name="Karlsson M."/>
            <person name="Huettel B."/>
            <person name="Barry K.W."/>
            <person name="Haridas S."/>
            <person name="Chen C."/>
            <person name="Bauer D."/>
            <person name="Andreopoulos W."/>
            <person name="Pangilinan J."/>
            <person name="LaButti K."/>
            <person name="Riley R."/>
            <person name="Lipzen A."/>
            <person name="Clum A."/>
            <person name="Drula E."/>
            <person name="Henrissat B."/>
            <person name="Kohler A."/>
            <person name="Grigoriev I.V."/>
            <person name="Martin F.M."/>
            <person name="Hacquard S."/>
        </authorList>
    </citation>
    <scope>NUCLEOTIDE SEQUENCE</scope>
    <source>
        <strain evidence="3">MPI-SDFR-AT-0117</strain>
    </source>
</reference>
<comment type="caution">
    <text evidence="3">The sequence shown here is derived from an EMBL/GenBank/DDBJ whole genome shotgun (WGS) entry which is preliminary data.</text>
</comment>
<evidence type="ECO:0000313" key="4">
    <source>
        <dbReference type="Proteomes" id="UP000770015"/>
    </source>
</evidence>
<dbReference type="EMBL" id="JAGSXJ010000028">
    <property type="protein sequence ID" value="KAH6671499.1"/>
    <property type="molecule type" value="Genomic_DNA"/>
</dbReference>
<dbReference type="PANTHER" id="PTHR24148:SF64">
    <property type="entry name" value="HETEROKARYON INCOMPATIBILITY DOMAIN-CONTAINING PROTEIN"/>
    <property type="match status" value="1"/>
</dbReference>
<dbReference type="InterPro" id="IPR010730">
    <property type="entry name" value="HET"/>
</dbReference>
<feature type="domain" description="WW" evidence="2">
    <location>
        <begin position="62"/>
        <end position="95"/>
    </location>
</feature>
<feature type="compositionally biased region" description="Polar residues" evidence="1">
    <location>
        <begin position="62"/>
        <end position="73"/>
    </location>
</feature>
<feature type="compositionally biased region" description="Polar residues" evidence="1">
    <location>
        <begin position="104"/>
        <end position="113"/>
    </location>
</feature>
<dbReference type="PANTHER" id="PTHR24148">
    <property type="entry name" value="ANKYRIN REPEAT DOMAIN-CONTAINING PROTEIN 39 HOMOLOG-RELATED"/>
    <property type="match status" value="1"/>
</dbReference>
<evidence type="ECO:0000256" key="1">
    <source>
        <dbReference type="SAM" id="MobiDB-lite"/>
    </source>
</evidence>
<feature type="region of interest" description="Disordered" evidence="1">
    <location>
        <begin position="50"/>
        <end position="113"/>
    </location>
</feature>
<accession>A0A9P8V3P1</accession>
<dbReference type="Pfam" id="PF06985">
    <property type="entry name" value="HET"/>
    <property type="match status" value="1"/>
</dbReference>
<dbReference type="AlphaFoldDB" id="A0A9P8V3P1"/>
<evidence type="ECO:0000259" key="2">
    <source>
        <dbReference type="PROSITE" id="PS50020"/>
    </source>
</evidence>
<organism evidence="3 4">
    <name type="scientific">Plectosphaerella plurivora</name>
    <dbReference type="NCBI Taxonomy" id="936078"/>
    <lineage>
        <taxon>Eukaryota</taxon>
        <taxon>Fungi</taxon>
        <taxon>Dikarya</taxon>
        <taxon>Ascomycota</taxon>
        <taxon>Pezizomycotina</taxon>
        <taxon>Sordariomycetes</taxon>
        <taxon>Hypocreomycetidae</taxon>
        <taxon>Glomerellales</taxon>
        <taxon>Plectosphaerellaceae</taxon>
        <taxon>Plectosphaerella</taxon>
    </lineage>
</organism>
<keyword evidence="4" id="KW-1185">Reference proteome</keyword>
<protein>
    <submittedName>
        <fullName evidence="3">Heterokaryon incompatibility protein-domain-containing protein</fullName>
    </submittedName>
</protein>
<feature type="compositionally biased region" description="Basic and acidic residues" evidence="1">
    <location>
        <begin position="80"/>
        <end position="94"/>
    </location>
</feature>
<proteinExistence type="predicted"/>
<name>A0A9P8V3P1_9PEZI</name>
<dbReference type="Proteomes" id="UP000770015">
    <property type="component" value="Unassembled WGS sequence"/>
</dbReference>
<dbReference type="PROSITE" id="PS50020">
    <property type="entry name" value="WW_DOMAIN_2"/>
    <property type="match status" value="1"/>
</dbReference>
<dbReference type="OrthoDB" id="4850726at2759"/>
<dbReference type="InterPro" id="IPR001202">
    <property type="entry name" value="WW_dom"/>
</dbReference>
<sequence length="668" mass="74577">MSYQYEPLSNPKEQLRLMKLEPGRPEDPIIFWLQPVTVLLPDDAKLSSRYSDEATTATTTTDSLPSGCSSMETMSKRTLYKREDTGETSWEHPDPTSALADQRQPPSHSTSSATPRTLWVDAVCINQTDNAEKSHQVARMDRIYRLAYRVVVWLGTSGDGSDKAMAALRYLGEQVELSRNSVRARAPGASEPDWYRSEVQLPYTDDVYEAIGALFRRSYFERLWILQEILLSSPETVVYCGTSESPWPALLRAIVCLVTRSWIPAELRRTFDFVRPLTWHHEDLSVPFMLGITRTRKCYNLKDKIYGILGMAAPGFRSLVETNYSPEVHVEQVCKSAFLAYCRFDVRLTLLQECDLDGRKLPGPSWVPDWTSARRTQPLSAFVCAAGISQAHFEVESDDILAVRGRRVAVIASTSPAAPENAVGALRKIQTWEPADLLTASYVAGGSLLDAFLTTLRVGYLAERWTTLRADTLEGWRSHYLNKLYSKLGPIDEAEADEGEVYWATKLVKRRSFVRTTAGHAGLASADAEPGDVVCALLGCKASIMLRPQPDGTFTVVGECFIHGLDDSTGIVGQMPPGWTVHIDKDDAGNAEHRYINAEEGLSTVEDPRLGALPAEWSRHRKIRRPGAPALAADFRNVVTGEEMNSDPRLLPKNLLRRGIELETLRLR</sequence>
<evidence type="ECO:0000313" key="3">
    <source>
        <dbReference type="EMBL" id="KAH6671499.1"/>
    </source>
</evidence>
<gene>
    <name evidence="3" type="ORF">F5X68DRAFT_175098</name>
</gene>
<dbReference type="InterPro" id="IPR052895">
    <property type="entry name" value="HetReg/Transcr_Mod"/>
</dbReference>